<dbReference type="PANTHER" id="PTHR37538:SF1">
    <property type="entry name" value="BTB DOMAIN-CONTAINING PROTEIN"/>
    <property type="match status" value="1"/>
</dbReference>
<accession>A0A6V8QZB7</accession>
<proteinExistence type="predicted"/>
<comment type="caution">
    <text evidence="2">The sequence shown here is derived from an EMBL/GenBank/DDBJ whole genome shotgun (WGS) entry which is preliminary data.</text>
</comment>
<evidence type="ECO:0000256" key="1">
    <source>
        <dbReference type="SAM" id="MobiDB-lite"/>
    </source>
</evidence>
<feature type="compositionally biased region" description="Basic and acidic residues" evidence="1">
    <location>
        <begin position="182"/>
        <end position="198"/>
    </location>
</feature>
<feature type="compositionally biased region" description="Basic and acidic residues" evidence="1">
    <location>
        <begin position="491"/>
        <end position="503"/>
    </location>
</feature>
<organism evidence="2 3">
    <name type="scientific">Trichoderma asperellum</name>
    <name type="common">Filamentous fungus</name>
    <dbReference type="NCBI Taxonomy" id="101201"/>
    <lineage>
        <taxon>Eukaryota</taxon>
        <taxon>Fungi</taxon>
        <taxon>Dikarya</taxon>
        <taxon>Ascomycota</taxon>
        <taxon>Pezizomycotina</taxon>
        <taxon>Sordariomycetes</taxon>
        <taxon>Hypocreomycetidae</taxon>
        <taxon>Hypocreales</taxon>
        <taxon>Hypocreaceae</taxon>
        <taxon>Trichoderma</taxon>
    </lineage>
</organism>
<gene>
    <name evidence="2" type="ORF">TASIC1_0008021300</name>
</gene>
<feature type="region of interest" description="Disordered" evidence="1">
    <location>
        <begin position="182"/>
        <end position="201"/>
    </location>
</feature>
<feature type="region of interest" description="Disordered" evidence="1">
    <location>
        <begin position="549"/>
        <end position="583"/>
    </location>
</feature>
<evidence type="ECO:0000313" key="2">
    <source>
        <dbReference type="EMBL" id="GFP57372.1"/>
    </source>
</evidence>
<dbReference type="OrthoDB" id="4900438at2759"/>
<dbReference type="Proteomes" id="UP000517252">
    <property type="component" value="Unassembled WGS sequence"/>
</dbReference>
<feature type="region of interest" description="Disordered" evidence="1">
    <location>
        <begin position="261"/>
        <end position="286"/>
    </location>
</feature>
<dbReference type="AlphaFoldDB" id="A0A6V8QZB7"/>
<dbReference type="EMBL" id="BLZH01000008">
    <property type="protein sequence ID" value="GFP57372.1"/>
    <property type="molecule type" value="Genomic_DNA"/>
</dbReference>
<reference evidence="2 3" key="1">
    <citation type="submission" date="2020-07" db="EMBL/GenBank/DDBJ databases">
        <title>Trichoderma asperellum IC-1 whole genome shotgun sequence.</title>
        <authorList>
            <person name="Kanamasa S."/>
            <person name="Takahashi H."/>
        </authorList>
    </citation>
    <scope>NUCLEOTIDE SEQUENCE [LARGE SCALE GENOMIC DNA]</scope>
    <source>
        <strain evidence="2 3">IC-1</strain>
    </source>
</reference>
<feature type="compositionally biased region" description="Basic and acidic residues" evidence="1">
    <location>
        <begin position="468"/>
        <end position="477"/>
    </location>
</feature>
<protein>
    <submittedName>
        <fullName evidence="2">Uncharacterized protein</fullName>
    </submittedName>
</protein>
<sequence>MVLQQGTLQFTDVSADAGHVLVHYLFTGTYQSLKPKRSSAQDCLAAEFLTSVRVYSVAQTYTLPPLVELAKNEIQKLGKNLPTALIFDLVKDAHLSLRTDDIWLSSYLKAQLRLFLESPLKPSAGIKAEDQATIPIMDLLFKSMFELYHENIISLRETQSHAFEQASTNTTKLVEEQAAKEVEEATREAETKTRKPEEQTVAPAALDVATEEEKELAMLESKKAKKGRLLKTDEARRLELRENAKMRAKEKVAQEAEQAAAKESEAQAVREDKEAVKEATERAGQKDIEAKVTAEVAEEECEIARLLDKKHNSFMGLSSKLEKRLSQLQAKAIKRAEKQGTCESEYLTQESRKETAAIAHPETAHELYKQPVENEALTEDKMIQKDSALAVGSYGSWGIGEADAIKNDEIHVEAQAAQDIGISTSQDNEANAEPLGATPEKEKKTKKKKKNKSVAAVSPTPEILEDCLLEKTNRNTKNESNMELDPWVFSVREKRKAEKKSDVKPSASRSPSGDLTDTHNQEAAADEYKMARLEDEGWRFWGLGKNKKAENNTATAGQESVLPLPLPPRDPKVLGIQIDSGLA</sequence>
<dbReference type="PANTHER" id="PTHR37538">
    <property type="entry name" value="BTB DOMAIN-CONTAINING PROTEIN"/>
    <property type="match status" value="1"/>
</dbReference>
<feature type="region of interest" description="Disordered" evidence="1">
    <location>
        <begin position="416"/>
        <end position="524"/>
    </location>
</feature>
<evidence type="ECO:0000313" key="3">
    <source>
        <dbReference type="Proteomes" id="UP000517252"/>
    </source>
</evidence>
<feature type="region of interest" description="Disordered" evidence="1">
    <location>
        <begin position="339"/>
        <end position="370"/>
    </location>
</feature>
<name>A0A6V8QZB7_TRIAP</name>